<dbReference type="AlphaFoldDB" id="A0A3E2H0Y0"/>
<feature type="region of interest" description="Disordered" evidence="1">
    <location>
        <begin position="1"/>
        <end position="29"/>
    </location>
</feature>
<comment type="caution">
    <text evidence="2">The sequence shown here is derived from an EMBL/GenBank/DDBJ whole genome shotgun (WGS) entry which is preliminary data.</text>
</comment>
<reference evidence="2 3" key="1">
    <citation type="submission" date="2018-05" db="EMBL/GenBank/DDBJ databases">
        <title>Draft genome sequence of Scytalidium lignicola DSM 105466, a ubiquitous saprotrophic fungus.</title>
        <authorList>
            <person name="Buettner E."/>
            <person name="Gebauer A.M."/>
            <person name="Hofrichter M."/>
            <person name="Liers C."/>
            <person name="Kellner H."/>
        </authorList>
    </citation>
    <scope>NUCLEOTIDE SEQUENCE [LARGE SCALE GENOMIC DNA]</scope>
    <source>
        <strain evidence="2 3">DSM 105466</strain>
    </source>
</reference>
<dbReference type="Proteomes" id="UP000258309">
    <property type="component" value="Unassembled WGS sequence"/>
</dbReference>
<gene>
    <name evidence="2" type="ORF">B7463_g9689</name>
</gene>
<dbReference type="EMBL" id="NCSJ02000250">
    <property type="protein sequence ID" value="RFU26633.1"/>
    <property type="molecule type" value="Genomic_DNA"/>
</dbReference>
<evidence type="ECO:0000256" key="1">
    <source>
        <dbReference type="SAM" id="MobiDB-lite"/>
    </source>
</evidence>
<feature type="non-terminal residue" evidence="2">
    <location>
        <position position="130"/>
    </location>
</feature>
<sequence>MTPRLHTKYSITPPQDDQNNGDDRKTGQVLPDWEVEYRMTGLVHSEELEDEVGKATDVHENGEDHADLVLVARPDGCHEQNQDGDGNGGYGKAKFAIREAGDNDEELDGEAEEEEEIKFEEGDINLTIIC</sequence>
<keyword evidence="3" id="KW-1185">Reference proteome</keyword>
<feature type="compositionally biased region" description="Polar residues" evidence="1">
    <location>
        <begin position="9"/>
        <end position="18"/>
    </location>
</feature>
<feature type="non-terminal residue" evidence="2">
    <location>
        <position position="1"/>
    </location>
</feature>
<protein>
    <submittedName>
        <fullName evidence="2">Uncharacterized protein</fullName>
    </submittedName>
</protein>
<accession>A0A3E2H0Y0</accession>
<evidence type="ECO:0000313" key="2">
    <source>
        <dbReference type="EMBL" id="RFU26633.1"/>
    </source>
</evidence>
<name>A0A3E2H0Y0_SCYLI</name>
<proteinExistence type="predicted"/>
<evidence type="ECO:0000313" key="3">
    <source>
        <dbReference type="Proteomes" id="UP000258309"/>
    </source>
</evidence>
<organism evidence="2 3">
    <name type="scientific">Scytalidium lignicola</name>
    <name type="common">Hyphomycete</name>
    <dbReference type="NCBI Taxonomy" id="5539"/>
    <lineage>
        <taxon>Eukaryota</taxon>
        <taxon>Fungi</taxon>
        <taxon>Dikarya</taxon>
        <taxon>Ascomycota</taxon>
        <taxon>Pezizomycotina</taxon>
        <taxon>Leotiomycetes</taxon>
        <taxon>Leotiomycetes incertae sedis</taxon>
        <taxon>Scytalidium</taxon>
    </lineage>
</organism>